<evidence type="ECO:0000313" key="3">
    <source>
        <dbReference type="Proteomes" id="UP000268014"/>
    </source>
</evidence>
<name>A0A0N4VUY0_HAEPC</name>
<accession>A0A0N4VUY0</accession>
<evidence type="ECO:0000256" key="1">
    <source>
        <dbReference type="SAM" id="MobiDB-lite"/>
    </source>
</evidence>
<dbReference type="EMBL" id="UZAF01001267">
    <property type="protein sequence ID" value="VDO07873.1"/>
    <property type="molecule type" value="Genomic_DNA"/>
</dbReference>
<dbReference type="WBParaSite" id="HPLM_0000109701-mRNA-1">
    <property type="protein sequence ID" value="HPLM_0000109701-mRNA-1"/>
    <property type="gene ID" value="HPLM_0000109701"/>
</dbReference>
<protein>
    <submittedName>
        <fullName evidence="4">DUF2735 domain-containing protein</fullName>
    </submittedName>
</protein>
<dbReference type="OrthoDB" id="5851722at2759"/>
<keyword evidence="3" id="KW-1185">Reference proteome</keyword>
<evidence type="ECO:0000313" key="4">
    <source>
        <dbReference type="WBParaSite" id="HPLM_0000109701-mRNA-1"/>
    </source>
</evidence>
<reference evidence="4" key="1">
    <citation type="submission" date="2017-02" db="UniProtKB">
        <authorList>
            <consortium name="WormBaseParasite"/>
        </authorList>
    </citation>
    <scope>IDENTIFICATION</scope>
</reference>
<dbReference type="Proteomes" id="UP000268014">
    <property type="component" value="Unassembled WGS sequence"/>
</dbReference>
<feature type="compositionally biased region" description="Basic and acidic residues" evidence="1">
    <location>
        <begin position="11"/>
        <end position="36"/>
    </location>
</feature>
<evidence type="ECO:0000313" key="2">
    <source>
        <dbReference type="EMBL" id="VDO07873.1"/>
    </source>
</evidence>
<organism evidence="4">
    <name type="scientific">Haemonchus placei</name>
    <name type="common">Barber's pole worm</name>
    <dbReference type="NCBI Taxonomy" id="6290"/>
    <lineage>
        <taxon>Eukaryota</taxon>
        <taxon>Metazoa</taxon>
        <taxon>Ecdysozoa</taxon>
        <taxon>Nematoda</taxon>
        <taxon>Chromadorea</taxon>
        <taxon>Rhabditida</taxon>
        <taxon>Rhabditina</taxon>
        <taxon>Rhabditomorpha</taxon>
        <taxon>Strongyloidea</taxon>
        <taxon>Trichostrongylidae</taxon>
        <taxon>Haemonchus</taxon>
    </lineage>
</organism>
<feature type="region of interest" description="Disordered" evidence="1">
    <location>
        <begin position="1"/>
        <end position="52"/>
    </location>
</feature>
<sequence>MPIATPLAIPLERRAPSSPKEAKRNLAYGSDRRADEGLLVDGEQHATSSTDE</sequence>
<reference evidence="2 3" key="2">
    <citation type="submission" date="2018-11" db="EMBL/GenBank/DDBJ databases">
        <authorList>
            <consortium name="Pathogen Informatics"/>
        </authorList>
    </citation>
    <scope>NUCLEOTIDE SEQUENCE [LARGE SCALE GENOMIC DNA]</scope>
    <source>
        <strain evidence="2 3">MHpl1</strain>
    </source>
</reference>
<dbReference type="AlphaFoldDB" id="A0A0N4VUY0"/>
<gene>
    <name evidence="2" type="ORF">HPLM_LOCUS1098</name>
</gene>
<proteinExistence type="predicted"/>